<keyword evidence="3 5" id="KW-0732">Signal</keyword>
<dbReference type="OrthoDB" id="5288800at2"/>
<reference evidence="7 8" key="1">
    <citation type="submission" date="2019-11" db="EMBL/GenBank/DDBJ databases">
        <title>Comparative genomics of hydrocarbon-degrading Desulfosarcina strains.</title>
        <authorList>
            <person name="Watanabe M."/>
            <person name="Kojima H."/>
            <person name="Fukui M."/>
        </authorList>
    </citation>
    <scope>NUCLEOTIDE SEQUENCE [LARGE SCALE GENOMIC DNA]</scope>
    <source>
        <strain evidence="7 8">PL12</strain>
    </source>
</reference>
<keyword evidence="4" id="KW-0029">Amino-acid transport</keyword>
<keyword evidence="2" id="KW-0813">Transport</keyword>
<dbReference type="InterPro" id="IPR028082">
    <property type="entry name" value="Peripla_BP_I"/>
</dbReference>
<gene>
    <name evidence="7" type="ORF">DSCA_24850</name>
</gene>
<evidence type="ECO:0000256" key="4">
    <source>
        <dbReference type="ARBA" id="ARBA00022970"/>
    </source>
</evidence>
<evidence type="ECO:0000256" key="1">
    <source>
        <dbReference type="ARBA" id="ARBA00010062"/>
    </source>
</evidence>
<dbReference type="RefSeq" id="WP_155316703.1">
    <property type="nucleotide sequence ID" value="NZ_AP021874.1"/>
</dbReference>
<evidence type="ECO:0000259" key="6">
    <source>
        <dbReference type="Pfam" id="PF13458"/>
    </source>
</evidence>
<dbReference type="InterPro" id="IPR000709">
    <property type="entry name" value="Leu_Ile_Val-bd"/>
</dbReference>
<dbReference type="EMBL" id="AP021874">
    <property type="protein sequence ID" value="BBO68555.1"/>
    <property type="molecule type" value="Genomic_DNA"/>
</dbReference>
<sequence length="406" mass="44674">MKRVTILSMVMAFLVLSGSTAMAADNIPVGVPLAMTGAYTGSGDDYFKGIKMAIDEINEAGGLLGKPVEIIRYDSKEFAPEVVMQGADYLCGQKKVTSVHAGWAGWGQDVRAYGKYDVPFFADDGSQAAVDVYRENPAQYSNIFQLTDVGIEQAKSMFRVLMALPYEYPNKKAVIINTDDSWGVEVGDTLESSFKKKGWKVAKRETVPYGTNEWGAILTRIRRIKPALIHIEIPSAQENITFFRQFIKKPTSSILSLGWGITPREVVENLGDAADGIVGEMPTGLPGPVAPNAAGQAWIDKFVKLYNHQIPAGSWATYTGVMAWAKAVTAVGDAYDFKAVNAYLRENGYNGHQGLIRWDKDNVLRAQEAAPVVHYQVQGGELKAIYTDPPTRAYKDSKFIVPRWIK</sequence>
<feature type="chain" id="PRO_5024452204" evidence="5">
    <location>
        <begin position="24"/>
        <end position="406"/>
    </location>
</feature>
<dbReference type="InterPro" id="IPR028081">
    <property type="entry name" value="Leu-bd"/>
</dbReference>
<evidence type="ECO:0000256" key="5">
    <source>
        <dbReference type="SAM" id="SignalP"/>
    </source>
</evidence>
<dbReference type="InterPro" id="IPR051010">
    <property type="entry name" value="BCAA_transport"/>
</dbReference>
<evidence type="ECO:0000256" key="2">
    <source>
        <dbReference type="ARBA" id="ARBA00022448"/>
    </source>
</evidence>
<dbReference type="Pfam" id="PF13458">
    <property type="entry name" value="Peripla_BP_6"/>
    <property type="match status" value="1"/>
</dbReference>
<organism evidence="7 8">
    <name type="scientific">Desulfosarcina alkanivorans</name>
    <dbReference type="NCBI Taxonomy" id="571177"/>
    <lineage>
        <taxon>Bacteria</taxon>
        <taxon>Pseudomonadati</taxon>
        <taxon>Thermodesulfobacteriota</taxon>
        <taxon>Desulfobacteria</taxon>
        <taxon>Desulfobacterales</taxon>
        <taxon>Desulfosarcinaceae</taxon>
        <taxon>Desulfosarcina</taxon>
    </lineage>
</organism>
<dbReference type="SUPFAM" id="SSF53822">
    <property type="entry name" value="Periplasmic binding protein-like I"/>
    <property type="match status" value="1"/>
</dbReference>
<dbReference type="Proteomes" id="UP000427906">
    <property type="component" value="Chromosome"/>
</dbReference>
<feature type="signal peptide" evidence="5">
    <location>
        <begin position="1"/>
        <end position="23"/>
    </location>
</feature>
<proteinExistence type="inferred from homology"/>
<keyword evidence="8" id="KW-1185">Reference proteome</keyword>
<evidence type="ECO:0000313" key="7">
    <source>
        <dbReference type="EMBL" id="BBO68555.1"/>
    </source>
</evidence>
<name>A0A5K7YJH3_9BACT</name>
<dbReference type="PANTHER" id="PTHR30483">
    <property type="entry name" value="LEUCINE-SPECIFIC-BINDING PROTEIN"/>
    <property type="match status" value="1"/>
</dbReference>
<dbReference type="PANTHER" id="PTHR30483:SF6">
    <property type="entry name" value="PERIPLASMIC BINDING PROTEIN OF ABC TRANSPORTER FOR NATURAL AMINO ACIDS"/>
    <property type="match status" value="1"/>
</dbReference>
<comment type="similarity">
    <text evidence="1">Belongs to the leucine-binding protein family.</text>
</comment>
<dbReference type="AlphaFoldDB" id="A0A5K7YJH3"/>
<evidence type="ECO:0000313" key="8">
    <source>
        <dbReference type="Proteomes" id="UP000427906"/>
    </source>
</evidence>
<evidence type="ECO:0000256" key="3">
    <source>
        <dbReference type="ARBA" id="ARBA00022729"/>
    </source>
</evidence>
<dbReference type="KEGG" id="dalk:DSCA_24850"/>
<dbReference type="PRINTS" id="PR00337">
    <property type="entry name" value="LEUILEVALBP"/>
</dbReference>
<dbReference type="Gene3D" id="3.40.50.2300">
    <property type="match status" value="2"/>
</dbReference>
<accession>A0A5K7YJH3</accession>
<protein>
    <submittedName>
        <fullName evidence="7">Urea ABC transporter substrate-binding protein</fullName>
    </submittedName>
</protein>
<dbReference type="GO" id="GO:0006865">
    <property type="term" value="P:amino acid transport"/>
    <property type="evidence" value="ECO:0007669"/>
    <property type="project" value="UniProtKB-KW"/>
</dbReference>
<feature type="domain" description="Leucine-binding protein" evidence="6">
    <location>
        <begin position="27"/>
        <end position="361"/>
    </location>
</feature>